<dbReference type="InterPro" id="IPR005654">
    <property type="entry name" value="ATPase_AFG1-like"/>
</dbReference>
<dbReference type="InterPro" id="IPR003593">
    <property type="entry name" value="AAA+_ATPase"/>
</dbReference>
<evidence type="ECO:0000256" key="3">
    <source>
        <dbReference type="ARBA" id="ARBA00022840"/>
    </source>
</evidence>
<dbReference type="SUPFAM" id="SSF52540">
    <property type="entry name" value="P-loop containing nucleoside triphosphate hydrolases"/>
    <property type="match status" value="1"/>
</dbReference>
<dbReference type="InterPro" id="IPR027417">
    <property type="entry name" value="P-loop_NTPase"/>
</dbReference>
<feature type="compositionally biased region" description="Basic and acidic residues" evidence="4">
    <location>
        <begin position="700"/>
        <end position="712"/>
    </location>
</feature>
<name>A0A6A6QEW6_9PEZI</name>
<feature type="region of interest" description="Disordered" evidence="4">
    <location>
        <begin position="626"/>
        <end position="653"/>
    </location>
</feature>
<dbReference type="SMART" id="SM00382">
    <property type="entry name" value="AAA"/>
    <property type="match status" value="1"/>
</dbReference>
<gene>
    <name evidence="6" type="ORF">BU16DRAFT_469260</name>
</gene>
<evidence type="ECO:0000256" key="4">
    <source>
        <dbReference type="SAM" id="MobiDB-lite"/>
    </source>
</evidence>
<feature type="region of interest" description="Disordered" evidence="4">
    <location>
        <begin position="692"/>
        <end position="712"/>
    </location>
</feature>
<dbReference type="CDD" id="cd00009">
    <property type="entry name" value="AAA"/>
    <property type="match status" value="1"/>
</dbReference>
<organism evidence="6 7">
    <name type="scientific">Lophium mytilinum</name>
    <dbReference type="NCBI Taxonomy" id="390894"/>
    <lineage>
        <taxon>Eukaryota</taxon>
        <taxon>Fungi</taxon>
        <taxon>Dikarya</taxon>
        <taxon>Ascomycota</taxon>
        <taxon>Pezizomycotina</taxon>
        <taxon>Dothideomycetes</taxon>
        <taxon>Pleosporomycetidae</taxon>
        <taxon>Mytilinidiales</taxon>
        <taxon>Mytilinidiaceae</taxon>
        <taxon>Lophium</taxon>
    </lineage>
</organism>
<protein>
    <recommendedName>
        <fullName evidence="5">AAA+ ATPase domain-containing protein</fullName>
    </recommendedName>
</protein>
<dbReference type="Proteomes" id="UP000799750">
    <property type="component" value="Unassembled WGS sequence"/>
</dbReference>
<dbReference type="PANTHER" id="PTHR12169">
    <property type="entry name" value="ATPASE N2B"/>
    <property type="match status" value="1"/>
</dbReference>
<dbReference type="GO" id="GO:0016887">
    <property type="term" value="F:ATP hydrolysis activity"/>
    <property type="evidence" value="ECO:0007669"/>
    <property type="project" value="InterPro"/>
</dbReference>
<dbReference type="Pfam" id="PF03969">
    <property type="entry name" value="AFG1_ATPase"/>
    <property type="match status" value="2"/>
</dbReference>
<evidence type="ECO:0000313" key="7">
    <source>
        <dbReference type="Proteomes" id="UP000799750"/>
    </source>
</evidence>
<dbReference type="PANTHER" id="PTHR12169:SF2">
    <property type="entry name" value="AFG1P"/>
    <property type="match status" value="1"/>
</dbReference>
<dbReference type="GO" id="GO:0005524">
    <property type="term" value="F:ATP binding"/>
    <property type="evidence" value="ECO:0007669"/>
    <property type="project" value="UniProtKB-KW"/>
</dbReference>
<dbReference type="Gene3D" id="3.40.50.300">
    <property type="entry name" value="P-loop containing nucleotide triphosphate hydrolases"/>
    <property type="match status" value="1"/>
</dbReference>
<dbReference type="OrthoDB" id="548867at2759"/>
<feature type="compositionally biased region" description="Basic and acidic residues" evidence="4">
    <location>
        <begin position="636"/>
        <end position="653"/>
    </location>
</feature>
<dbReference type="AlphaFoldDB" id="A0A6A6QEW6"/>
<feature type="region of interest" description="Disordered" evidence="4">
    <location>
        <begin position="329"/>
        <end position="363"/>
    </location>
</feature>
<evidence type="ECO:0000259" key="5">
    <source>
        <dbReference type="SMART" id="SM00382"/>
    </source>
</evidence>
<keyword evidence="2" id="KW-0547">Nucleotide-binding</keyword>
<keyword evidence="3" id="KW-0067">ATP-binding</keyword>
<evidence type="ECO:0000256" key="1">
    <source>
        <dbReference type="ARBA" id="ARBA00010322"/>
    </source>
</evidence>
<accession>A0A6A6QEW6</accession>
<feature type="domain" description="AAA+ ATPase" evidence="5">
    <location>
        <begin position="119"/>
        <end position="257"/>
    </location>
</feature>
<evidence type="ECO:0000313" key="6">
    <source>
        <dbReference type="EMBL" id="KAF2490711.1"/>
    </source>
</evidence>
<feature type="region of interest" description="Disordered" evidence="4">
    <location>
        <begin position="483"/>
        <end position="512"/>
    </location>
</feature>
<dbReference type="NCBIfam" id="NF040713">
    <property type="entry name" value="ZapE"/>
    <property type="match status" value="1"/>
</dbReference>
<reference evidence="6" key="1">
    <citation type="journal article" date="2020" name="Stud. Mycol.">
        <title>101 Dothideomycetes genomes: a test case for predicting lifestyles and emergence of pathogens.</title>
        <authorList>
            <person name="Haridas S."/>
            <person name="Albert R."/>
            <person name="Binder M."/>
            <person name="Bloem J."/>
            <person name="Labutti K."/>
            <person name="Salamov A."/>
            <person name="Andreopoulos B."/>
            <person name="Baker S."/>
            <person name="Barry K."/>
            <person name="Bills G."/>
            <person name="Bluhm B."/>
            <person name="Cannon C."/>
            <person name="Castanera R."/>
            <person name="Culley D."/>
            <person name="Daum C."/>
            <person name="Ezra D."/>
            <person name="Gonzalez J."/>
            <person name="Henrissat B."/>
            <person name="Kuo A."/>
            <person name="Liang C."/>
            <person name="Lipzen A."/>
            <person name="Lutzoni F."/>
            <person name="Magnuson J."/>
            <person name="Mondo S."/>
            <person name="Nolan M."/>
            <person name="Ohm R."/>
            <person name="Pangilinan J."/>
            <person name="Park H.-J."/>
            <person name="Ramirez L."/>
            <person name="Alfaro M."/>
            <person name="Sun H."/>
            <person name="Tritt A."/>
            <person name="Yoshinaga Y."/>
            <person name="Zwiers L.-H."/>
            <person name="Turgeon B."/>
            <person name="Goodwin S."/>
            <person name="Spatafora J."/>
            <person name="Crous P."/>
            <person name="Grigoriev I."/>
        </authorList>
    </citation>
    <scope>NUCLEOTIDE SEQUENCE</scope>
    <source>
        <strain evidence="6">CBS 269.34</strain>
    </source>
</reference>
<sequence>MPPNVSSTSVTITNPLVLYRALLATNRIKPDHAQYRLALHLQKLYERLIDYEPTIEYSLRLNQLSRAFGGVDPSAVPSDTAKAGSQGLWTSFLREKDKRDGLALTRILTSQDAALQLNSPQGLMLHGEVGTGKSMLIDLFADCLPNQKKKRWHFNTFMLETFARLETLRRERSAQSSSKISQAQQDDHALLRLARDMIQTSPILFLDEFQLPDRAASKIMSNLMTGFFQLGGVLIATSNRMPEELAKAAGIEFSRPPSRLESLGWKFGLRGAGNPNAQHGEFTAFLDVLKARCEIWEMNSGKDYRRLDAEENQETTVDISIPVATHATPAAAESGSTNISEPTSPPSQTSTDPPADPSPPKLPKFFLIEPHNTPESWQTLLNLPTPIPWTPTTLHIHARTLPIPRTYNRIAHFTFAELCAAPLGPADYISLAATYHTLIVTAIPVLTSAHKNEARRFITLLDALYEARCKLLLSAAAGPDELLFPESPTPVGGDGVRQDGGAQADGDSNGDADAETFAAAYQDATAPFRPNISSYHLGGGSLAPDALEDDPPNRAQRVGSSFTDERAAGVDFGRTGSFTGEDERFAVKRARSRMWEMCSAKWWGRGEEGWWRPVPLSVRRWEGMVGGGGGQEEGGGDDRVGDGRVGGERELKEDGSLFRHDASPFRTIAEPPPKISWTHVWGTVKWGKRAGAWGKGVEGLGERREEKEKGEK</sequence>
<dbReference type="EMBL" id="MU004196">
    <property type="protein sequence ID" value="KAF2490711.1"/>
    <property type="molecule type" value="Genomic_DNA"/>
</dbReference>
<feature type="compositionally biased region" description="Low complexity" evidence="4">
    <location>
        <begin position="340"/>
        <end position="353"/>
    </location>
</feature>
<comment type="similarity">
    <text evidence="1">Belongs to the AFG1 ATPase family.</text>
</comment>
<dbReference type="GO" id="GO:0005739">
    <property type="term" value="C:mitochondrion"/>
    <property type="evidence" value="ECO:0007669"/>
    <property type="project" value="TreeGrafter"/>
</dbReference>
<proteinExistence type="inferred from homology"/>
<keyword evidence="7" id="KW-1185">Reference proteome</keyword>
<evidence type="ECO:0000256" key="2">
    <source>
        <dbReference type="ARBA" id="ARBA00022741"/>
    </source>
</evidence>